<accession>A0A7W9WPE1</accession>
<keyword evidence="1" id="KW-1133">Transmembrane helix</keyword>
<comment type="caution">
    <text evidence="2">The sequence shown here is derived from an EMBL/GenBank/DDBJ whole genome shotgun (WGS) entry which is preliminary data.</text>
</comment>
<dbReference type="Proteomes" id="UP000541136">
    <property type="component" value="Unassembled WGS sequence"/>
</dbReference>
<dbReference type="RefSeq" id="WP_151024235.1">
    <property type="nucleotide sequence ID" value="NZ_JACHIB010000017.1"/>
</dbReference>
<organism evidence="2 3">
    <name type="scientific">Castellaniella defragrans</name>
    <name type="common">Alcaligenes defragrans</name>
    <dbReference type="NCBI Taxonomy" id="75697"/>
    <lineage>
        <taxon>Bacteria</taxon>
        <taxon>Pseudomonadati</taxon>
        <taxon>Pseudomonadota</taxon>
        <taxon>Betaproteobacteria</taxon>
        <taxon>Burkholderiales</taxon>
        <taxon>Alcaligenaceae</taxon>
        <taxon>Castellaniella</taxon>
    </lineage>
</organism>
<dbReference type="AlphaFoldDB" id="A0A7W9WPE1"/>
<evidence type="ECO:0000313" key="2">
    <source>
        <dbReference type="EMBL" id="MBB6084741.1"/>
    </source>
</evidence>
<evidence type="ECO:0008006" key="4">
    <source>
        <dbReference type="Google" id="ProtNLM"/>
    </source>
</evidence>
<dbReference type="EMBL" id="JACHIB010000017">
    <property type="protein sequence ID" value="MBB6084741.1"/>
    <property type="molecule type" value="Genomic_DNA"/>
</dbReference>
<protein>
    <recommendedName>
        <fullName evidence="4">DUF2842 domain-containing protein</fullName>
    </recommendedName>
</protein>
<keyword evidence="1" id="KW-0812">Transmembrane</keyword>
<evidence type="ECO:0000256" key="1">
    <source>
        <dbReference type="SAM" id="Phobius"/>
    </source>
</evidence>
<reference evidence="2 3" key="1">
    <citation type="submission" date="2020-08" db="EMBL/GenBank/DDBJ databases">
        <title>Genomic Encyclopedia of Type Strains, Phase IV (KMG-IV): sequencing the most valuable type-strain genomes for metagenomic binning, comparative biology and taxonomic classification.</title>
        <authorList>
            <person name="Goeker M."/>
        </authorList>
    </citation>
    <scope>NUCLEOTIDE SEQUENCE [LARGE SCALE GENOMIC DNA]</scope>
    <source>
        <strain evidence="2 3">DSM 12141</strain>
    </source>
</reference>
<sequence>MSFMLIWVVIGSLVMLAYILFFVDIDDRWADGFIGYPLVYLFTIFLWPITVLAVLWTRLAALRDARHR</sequence>
<evidence type="ECO:0000313" key="3">
    <source>
        <dbReference type="Proteomes" id="UP000541136"/>
    </source>
</evidence>
<feature type="transmembrane region" description="Helical" evidence="1">
    <location>
        <begin position="38"/>
        <end position="61"/>
    </location>
</feature>
<name>A0A7W9WPE1_CASDE</name>
<gene>
    <name evidence="2" type="ORF">HNR28_002789</name>
</gene>
<feature type="transmembrane region" description="Helical" evidence="1">
    <location>
        <begin position="5"/>
        <end position="23"/>
    </location>
</feature>
<keyword evidence="1" id="KW-0472">Membrane</keyword>
<proteinExistence type="predicted"/>